<evidence type="ECO:0000313" key="5">
    <source>
        <dbReference type="EMBL" id="PXW64915.1"/>
    </source>
</evidence>
<feature type="domain" description="OmpA-like" evidence="4">
    <location>
        <begin position="334"/>
        <end position="454"/>
    </location>
</feature>
<sequence length="461" mass="48551">MRMDNPFATPVDAERQLAPAGPCPPAPMPSMATAPPFVTDDNGAEVTRALAAAACNPILACAARLIWLAGRFANFTPRDVGTLRDCLADEIRRIGTHSTFDTGTRAAACYALAATFDDLALNAAWSSGDAWARNTLVSLMFNEACGGERFFDLMAQLQHNPRQNADTLTLMSLCLALGFQGKFRVLPDGAAQLALIRTKLSRMLEETADPQDQQGLARPSPINAPYRAPLISRAALALSIALSATILGLGAVMTATLASRMETAASDAARLIPGRMPRWLVATENGAPLPVLQRPTTPRPQEVSAAIPEAASTHLRRMLTQEIADGRVSVVEGPGIATVRLIDRTLFASASATLSATTRELLGAVAKALEGLSPTIAVVGHADNQPIRTPQIGSNAVLAKRRAEAVAAALREQLPSGVTITPEGRGDREPLASNATPEGRARNRRVEIIIPAGQAASAPPP</sequence>
<keyword evidence="1 3" id="KW-0472">Membrane</keyword>
<dbReference type="NCBIfam" id="NF038228">
    <property type="entry name" value="IcmH_DotU_IVB"/>
    <property type="match status" value="1"/>
</dbReference>
<dbReference type="PROSITE" id="PS51123">
    <property type="entry name" value="OMPA_2"/>
    <property type="match status" value="1"/>
</dbReference>
<feature type="region of interest" description="Disordered" evidence="2">
    <location>
        <begin position="1"/>
        <end position="22"/>
    </location>
</feature>
<dbReference type="InterPro" id="IPR038522">
    <property type="entry name" value="T4/T6SS_DotU_sf"/>
</dbReference>
<dbReference type="Gene3D" id="3.30.1330.60">
    <property type="entry name" value="OmpA-like domain"/>
    <property type="match status" value="1"/>
</dbReference>
<comment type="caution">
    <text evidence="5">The sequence shown here is derived from an EMBL/GenBank/DDBJ whole genome shotgun (WGS) entry which is preliminary data.</text>
</comment>
<dbReference type="PANTHER" id="PTHR30329:SF19">
    <property type="entry name" value="OUTER MEMBRANE PROTEIN, OMPA FAMILY"/>
    <property type="match status" value="1"/>
</dbReference>
<dbReference type="InterPro" id="IPR050330">
    <property type="entry name" value="Bact_OuterMem_StrucFunc"/>
</dbReference>
<accession>A0A2V3UHR1</accession>
<feature type="transmembrane region" description="Helical" evidence="3">
    <location>
        <begin position="230"/>
        <end position="252"/>
    </location>
</feature>
<keyword evidence="6" id="KW-1185">Reference proteome</keyword>
<keyword evidence="3" id="KW-1133">Transmembrane helix</keyword>
<dbReference type="GO" id="GO:0016020">
    <property type="term" value="C:membrane"/>
    <property type="evidence" value="ECO:0007669"/>
    <property type="project" value="UniProtKB-UniRule"/>
</dbReference>
<dbReference type="NCBIfam" id="TIGR03349">
    <property type="entry name" value="IV_VI_DotU"/>
    <property type="match status" value="1"/>
</dbReference>
<evidence type="ECO:0000256" key="3">
    <source>
        <dbReference type="SAM" id="Phobius"/>
    </source>
</evidence>
<dbReference type="Proteomes" id="UP000248021">
    <property type="component" value="Unassembled WGS sequence"/>
</dbReference>
<protein>
    <submittedName>
        <fullName evidence="5">Type VI secretion system protein ImpK</fullName>
    </submittedName>
</protein>
<dbReference type="RefSeq" id="WP_110372934.1">
    <property type="nucleotide sequence ID" value="NZ_JAHBRY010000001.1"/>
</dbReference>
<name>A0A2V3UHR1_9HYPH</name>
<dbReference type="Pfam" id="PF09850">
    <property type="entry name" value="DotU"/>
    <property type="match status" value="1"/>
</dbReference>
<evidence type="ECO:0000313" key="6">
    <source>
        <dbReference type="Proteomes" id="UP000248021"/>
    </source>
</evidence>
<dbReference type="CDD" id="cd07185">
    <property type="entry name" value="OmpA_C-like"/>
    <property type="match status" value="1"/>
</dbReference>
<gene>
    <name evidence="5" type="ORF">C7450_101675</name>
</gene>
<feature type="region of interest" description="Disordered" evidence="2">
    <location>
        <begin position="418"/>
        <end position="441"/>
    </location>
</feature>
<dbReference type="InterPro" id="IPR017732">
    <property type="entry name" value="T4/T6SS_DotU"/>
</dbReference>
<dbReference type="OrthoDB" id="345640at2"/>
<dbReference type="EMBL" id="QJJK01000001">
    <property type="protein sequence ID" value="PXW64915.1"/>
    <property type="molecule type" value="Genomic_DNA"/>
</dbReference>
<dbReference type="Gene3D" id="1.25.40.590">
    <property type="entry name" value="Type IV / VI secretion system, DotU"/>
    <property type="match status" value="1"/>
</dbReference>
<organism evidence="5 6">
    <name type="scientific">Chelatococcus asaccharovorans</name>
    <dbReference type="NCBI Taxonomy" id="28210"/>
    <lineage>
        <taxon>Bacteria</taxon>
        <taxon>Pseudomonadati</taxon>
        <taxon>Pseudomonadota</taxon>
        <taxon>Alphaproteobacteria</taxon>
        <taxon>Hyphomicrobiales</taxon>
        <taxon>Chelatococcaceae</taxon>
        <taxon>Chelatococcus</taxon>
    </lineage>
</organism>
<dbReference type="InterPro" id="IPR036737">
    <property type="entry name" value="OmpA-like_sf"/>
</dbReference>
<dbReference type="InterPro" id="IPR006665">
    <property type="entry name" value="OmpA-like"/>
</dbReference>
<dbReference type="AlphaFoldDB" id="A0A2V3UHR1"/>
<proteinExistence type="predicted"/>
<dbReference type="PANTHER" id="PTHR30329">
    <property type="entry name" value="STATOR ELEMENT OF FLAGELLAR MOTOR COMPLEX"/>
    <property type="match status" value="1"/>
</dbReference>
<dbReference type="SUPFAM" id="SSF103088">
    <property type="entry name" value="OmpA-like"/>
    <property type="match status" value="1"/>
</dbReference>
<evidence type="ECO:0000259" key="4">
    <source>
        <dbReference type="PROSITE" id="PS51123"/>
    </source>
</evidence>
<evidence type="ECO:0000256" key="2">
    <source>
        <dbReference type="SAM" id="MobiDB-lite"/>
    </source>
</evidence>
<dbReference type="Pfam" id="PF00691">
    <property type="entry name" value="OmpA"/>
    <property type="match status" value="1"/>
</dbReference>
<evidence type="ECO:0000256" key="1">
    <source>
        <dbReference type="PROSITE-ProRule" id="PRU00473"/>
    </source>
</evidence>
<reference evidence="5 6" key="1">
    <citation type="submission" date="2018-05" db="EMBL/GenBank/DDBJ databases">
        <title>Genomic Encyclopedia of Type Strains, Phase IV (KMG-IV): sequencing the most valuable type-strain genomes for metagenomic binning, comparative biology and taxonomic classification.</title>
        <authorList>
            <person name="Goeker M."/>
        </authorList>
    </citation>
    <scope>NUCLEOTIDE SEQUENCE [LARGE SCALE GENOMIC DNA]</scope>
    <source>
        <strain evidence="5 6">DSM 6462</strain>
    </source>
</reference>
<keyword evidence="3" id="KW-0812">Transmembrane</keyword>